<dbReference type="InterPro" id="IPR003148">
    <property type="entry name" value="RCK_N"/>
</dbReference>
<feature type="domain" description="RCK N-terminal" evidence="5">
    <location>
        <begin position="125"/>
        <end position="247"/>
    </location>
</feature>
<dbReference type="Proteomes" id="UP000002586">
    <property type="component" value="Chromosome"/>
</dbReference>
<feature type="domain" description="RCK N-terminal" evidence="5">
    <location>
        <begin position="289"/>
        <end position="401"/>
    </location>
</feature>
<dbReference type="Pfam" id="PF07885">
    <property type="entry name" value="Ion_trans_2"/>
    <property type="match status" value="1"/>
</dbReference>
<dbReference type="InterPro" id="IPR013099">
    <property type="entry name" value="K_chnl_dom"/>
</dbReference>
<feature type="transmembrane region" description="Helical" evidence="4">
    <location>
        <begin position="78"/>
        <end position="99"/>
    </location>
</feature>
<dbReference type="AlphaFoldDB" id="A0LA65"/>
<evidence type="ECO:0000256" key="2">
    <source>
        <dbReference type="ARBA" id="ARBA00022448"/>
    </source>
</evidence>
<protein>
    <submittedName>
        <fullName evidence="6">TrkA-N domain protein</fullName>
    </submittedName>
</protein>
<dbReference type="PROSITE" id="PS51201">
    <property type="entry name" value="RCK_N"/>
    <property type="match status" value="2"/>
</dbReference>
<keyword evidence="3" id="KW-0406">Ion transport</keyword>
<dbReference type="InterPro" id="IPR036291">
    <property type="entry name" value="NAD(P)-bd_dom_sf"/>
</dbReference>
<evidence type="ECO:0000256" key="3">
    <source>
        <dbReference type="ARBA" id="ARBA00023065"/>
    </source>
</evidence>
<keyword evidence="7" id="KW-1185">Reference proteome</keyword>
<evidence type="ECO:0000256" key="1">
    <source>
        <dbReference type="ARBA" id="ARBA00004651"/>
    </source>
</evidence>
<evidence type="ECO:0000259" key="5">
    <source>
        <dbReference type="PROSITE" id="PS51201"/>
    </source>
</evidence>
<reference evidence="7" key="1">
    <citation type="journal article" date="2009" name="Appl. Environ. Microbiol.">
        <title>Complete genome sequence of the chemolithoautotrophic marine magnetotactic coccus strain MC-1.</title>
        <authorList>
            <person name="Schubbe S."/>
            <person name="Williams T.J."/>
            <person name="Xie G."/>
            <person name="Kiss H.E."/>
            <person name="Brettin T.S."/>
            <person name="Martinez D."/>
            <person name="Ross C.A."/>
            <person name="Schuler D."/>
            <person name="Cox B.L."/>
            <person name="Nealson K.H."/>
            <person name="Bazylinski D.A."/>
        </authorList>
    </citation>
    <scope>NUCLEOTIDE SEQUENCE [LARGE SCALE GENOMIC DNA]</scope>
    <source>
        <strain evidence="7">ATCC BAA-1437 / JCM 17883 / MC-1</strain>
    </source>
</reference>
<evidence type="ECO:0000313" key="6">
    <source>
        <dbReference type="EMBL" id="ABK44858.1"/>
    </source>
</evidence>
<evidence type="ECO:0000256" key="4">
    <source>
        <dbReference type="SAM" id="Phobius"/>
    </source>
</evidence>
<keyword evidence="4" id="KW-0472">Membrane</keyword>
<dbReference type="OrthoDB" id="9781411at2"/>
<dbReference type="STRING" id="156889.Mmc1_2358"/>
<keyword evidence="4" id="KW-1133">Transmembrane helix</keyword>
<dbReference type="InterPro" id="IPR050721">
    <property type="entry name" value="Trk_Ktr_HKT_K-transport"/>
</dbReference>
<keyword evidence="2" id="KW-0813">Transport</keyword>
<comment type="subcellular location">
    <subcellularLocation>
        <location evidence="1">Cell membrane</location>
        <topology evidence="1">Multi-pass membrane protein</topology>
    </subcellularLocation>
</comment>
<dbReference type="SUPFAM" id="SSF81324">
    <property type="entry name" value="Voltage-gated potassium channels"/>
    <property type="match status" value="1"/>
</dbReference>
<dbReference type="PANTHER" id="PTHR43833">
    <property type="entry name" value="POTASSIUM CHANNEL PROTEIN 2-RELATED-RELATED"/>
    <property type="match status" value="1"/>
</dbReference>
<dbReference type="eggNOG" id="COG1226">
    <property type="taxonomic scope" value="Bacteria"/>
</dbReference>
<dbReference type="Gene3D" id="3.40.50.720">
    <property type="entry name" value="NAD(P)-binding Rossmann-like Domain"/>
    <property type="match status" value="2"/>
</dbReference>
<organism evidence="6 7">
    <name type="scientific">Magnetococcus marinus (strain ATCC BAA-1437 / JCM 17883 / MC-1)</name>
    <dbReference type="NCBI Taxonomy" id="156889"/>
    <lineage>
        <taxon>Bacteria</taxon>
        <taxon>Pseudomonadati</taxon>
        <taxon>Pseudomonadota</taxon>
        <taxon>Magnetococcia</taxon>
        <taxon>Magnetococcales</taxon>
        <taxon>Magnetococcaceae</taxon>
        <taxon>Magnetococcus</taxon>
    </lineage>
</organism>
<name>A0LA65_MAGMM</name>
<feature type="transmembrane region" description="Helical" evidence="4">
    <location>
        <begin position="16"/>
        <end position="35"/>
    </location>
</feature>
<dbReference type="EMBL" id="CP000471">
    <property type="protein sequence ID" value="ABK44858.1"/>
    <property type="molecule type" value="Genomic_DNA"/>
</dbReference>
<accession>A0LA65</accession>
<dbReference type="SUPFAM" id="SSF51735">
    <property type="entry name" value="NAD(P)-binding Rossmann-fold domains"/>
    <property type="match status" value="2"/>
</dbReference>
<sequence>MILKSIYYQIFRRMRFPLLLLLGTYAIAILGMTLIPGVDDQGNPWKMSFFHATYYVSYMATTIGFGEIPYPFSEAQRLWGIFCIYLNVISWLYAIGSIINIMQDAAFRRALVELKFSSMVRHLGEPFYILCGFGDTGTALVRALTNRGIYAVVLDQKEAAINRLNLTDYQLDVPALYGDATMPDTLKLAGLEHPRCKGVVAMTDKDEVNLKIAITSKLLNPKLPVICRGERPDYEENMASFGTDHIIDPYLTFSSRLSLALDKPGVYTLYNWLAAISRAPLPDPIFPPKGKWVLCGFGQFGQAMHARLTTQGITVVTVEVDPEGTHSPPGSIQGWGTDHDTLHKAGIETAVGLVAGTENDTNNLSIVMTALEMNPNLFVVTRENRRYNRELFQKVGADLVMQSSEILAREVRLLLTLPLVRDFLREVEKMDNEWANQTVSRIAGIAGETVPDVWDVEINATQTPAIILQLDRGQSITLAHVQSNPRQREHTLPMLALFIRRSDGSCMVLPPPACPLFDGDRVLFCGDYGIKQRMQWTLYNDALLNYVISGDEQRQSWLMRKFRA</sequence>
<proteinExistence type="predicted"/>
<feature type="transmembrane region" description="Helical" evidence="4">
    <location>
        <begin position="47"/>
        <end position="66"/>
    </location>
</feature>
<dbReference type="HOGENOM" id="CLU_023787_0_0_5"/>
<dbReference type="GO" id="GO:0006813">
    <property type="term" value="P:potassium ion transport"/>
    <property type="evidence" value="ECO:0007669"/>
    <property type="project" value="InterPro"/>
</dbReference>
<gene>
    <name evidence="6" type="ordered locus">Mmc1_2358</name>
</gene>
<dbReference type="GO" id="GO:0005886">
    <property type="term" value="C:plasma membrane"/>
    <property type="evidence" value="ECO:0007669"/>
    <property type="project" value="UniProtKB-SubCell"/>
</dbReference>
<dbReference type="KEGG" id="mgm:Mmc1_2358"/>
<reference evidence="6 7" key="2">
    <citation type="journal article" date="2012" name="Int. J. Syst. Evol. Microbiol.">
        <title>Magnetococcus marinus gen. nov., sp. nov., a marine, magnetotactic bacterium that represents a novel lineage (Magnetococcaceae fam. nov.; Magnetococcales ord. nov.) at the base of the Alphaproteobacteria.</title>
        <authorList>
            <person name="Bazylinski D.A."/>
            <person name="Williams T.J."/>
            <person name="Lefevre C.T."/>
            <person name="Berg R.J."/>
            <person name="Zhang C.L."/>
            <person name="Bowser S.S."/>
            <person name="Dean A.J."/>
            <person name="Beveridge T.J."/>
        </authorList>
    </citation>
    <scope>NUCLEOTIDE SEQUENCE [LARGE SCALE GENOMIC DNA]</scope>
    <source>
        <strain evidence="7">ATCC BAA-1437 / JCM 17883 / MC-1</strain>
    </source>
</reference>
<dbReference type="PANTHER" id="PTHR43833:SF5">
    <property type="entry name" value="TRK SYSTEM POTASSIUM UPTAKE PROTEIN TRKA"/>
    <property type="match status" value="1"/>
</dbReference>
<dbReference type="RefSeq" id="WP_011713979.1">
    <property type="nucleotide sequence ID" value="NC_008576.1"/>
</dbReference>
<dbReference type="Gene3D" id="1.10.287.70">
    <property type="match status" value="1"/>
</dbReference>
<evidence type="ECO:0000313" key="7">
    <source>
        <dbReference type="Proteomes" id="UP000002586"/>
    </source>
</evidence>
<keyword evidence="4" id="KW-0812">Transmembrane</keyword>
<dbReference type="Pfam" id="PF02254">
    <property type="entry name" value="TrkA_N"/>
    <property type="match status" value="2"/>
</dbReference>